<accession>A0A175RHY4</accession>
<evidence type="ECO:0000313" key="3">
    <source>
        <dbReference type="EMBL" id="KTR02362.1"/>
    </source>
</evidence>
<protein>
    <submittedName>
        <fullName evidence="3">Uncharacterized protein</fullName>
    </submittedName>
</protein>
<proteinExistence type="predicted"/>
<organism evidence="3 4">
    <name type="scientific">Aureimonas ureilytica</name>
    <dbReference type="NCBI Taxonomy" id="401562"/>
    <lineage>
        <taxon>Bacteria</taxon>
        <taxon>Pseudomonadati</taxon>
        <taxon>Pseudomonadota</taxon>
        <taxon>Alphaproteobacteria</taxon>
        <taxon>Hyphomicrobiales</taxon>
        <taxon>Aurantimonadaceae</taxon>
        <taxon>Aureimonas</taxon>
    </lineage>
</organism>
<keyword evidence="2" id="KW-0732">Signal</keyword>
<dbReference type="AlphaFoldDB" id="A0A175RHY4"/>
<evidence type="ECO:0000256" key="1">
    <source>
        <dbReference type="SAM" id="MobiDB-lite"/>
    </source>
</evidence>
<sequence length="379" mass="39931">MSDHTKGRPNMRPGFGTASFALSILFLQPALAQQAPPGGGGHEPEGPGAYASPSAIPKDPAAVDLGIPTSRGLKKLEPIALPQPPPSLQGSDLKLPAIPAFAPQPQPSLNITRPPNALTLHATLGKDGPSIPSDLVWRLFSPDPAADGKLPVIAVAKGGEAVFDVPPGPYILHVGFGRAGVTKRIDFSGRETRETVAIDAGGLRLSAKASADAVLTKDKVHFDIFSEATDEHDRRLVASEVEPGVVIRLNSGNYHVVSRYGDVNAVSRAEVRVESGRITDAVMTQRAAQLTMKLVREHGGEALADTAWSITSMQGDLISESVGAFPSMVLAEGDYVIVARNKDRLFQRQFAVKSGVDSDVEVLTSDLVDPNSPDIGTGD</sequence>
<reference evidence="3 4" key="1">
    <citation type="journal article" date="2016" name="Front. Microbiol.">
        <title>Genomic Resource of Rice Seed Associated Bacteria.</title>
        <authorList>
            <person name="Midha S."/>
            <person name="Bansal K."/>
            <person name="Sharma S."/>
            <person name="Kumar N."/>
            <person name="Patil P.P."/>
            <person name="Chaudhry V."/>
            <person name="Patil P.B."/>
        </authorList>
    </citation>
    <scope>NUCLEOTIDE SEQUENCE [LARGE SCALE GENOMIC DNA]</scope>
    <source>
        <strain evidence="3 4">NS365</strain>
    </source>
</reference>
<dbReference type="Proteomes" id="UP000078529">
    <property type="component" value="Unassembled WGS sequence"/>
</dbReference>
<dbReference type="EMBL" id="LDQA01000076">
    <property type="protein sequence ID" value="KTR02362.1"/>
    <property type="molecule type" value="Genomic_DNA"/>
</dbReference>
<feature type="chain" id="PRO_5008041922" evidence="2">
    <location>
        <begin position="33"/>
        <end position="379"/>
    </location>
</feature>
<evidence type="ECO:0000313" key="4">
    <source>
        <dbReference type="Proteomes" id="UP000078529"/>
    </source>
</evidence>
<comment type="caution">
    <text evidence="3">The sequence shown here is derived from an EMBL/GenBank/DDBJ whole genome shotgun (WGS) entry which is preliminary data.</text>
</comment>
<feature type="signal peptide" evidence="2">
    <location>
        <begin position="1"/>
        <end position="32"/>
    </location>
</feature>
<gene>
    <name evidence="3" type="ORF">NS365_21750</name>
</gene>
<name>A0A175RHY4_9HYPH</name>
<evidence type="ECO:0000256" key="2">
    <source>
        <dbReference type="SAM" id="SignalP"/>
    </source>
</evidence>
<dbReference type="PATRIC" id="fig|401562.4.peg.4484"/>
<feature type="region of interest" description="Disordered" evidence="1">
    <location>
        <begin position="32"/>
        <end position="57"/>
    </location>
</feature>
<keyword evidence="4" id="KW-1185">Reference proteome</keyword>